<organism evidence="1 2">
    <name type="scientific">Streptomyces muensis</name>
    <dbReference type="NCBI Taxonomy" id="1077944"/>
    <lineage>
        <taxon>Bacteria</taxon>
        <taxon>Bacillati</taxon>
        <taxon>Actinomycetota</taxon>
        <taxon>Actinomycetes</taxon>
        <taxon>Kitasatosporales</taxon>
        <taxon>Streptomycetaceae</taxon>
        <taxon>Streptomyces</taxon>
    </lineage>
</organism>
<dbReference type="Gene3D" id="1.50.10.20">
    <property type="match status" value="1"/>
</dbReference>
<dbReference type="RefSeq" id="WP_234768371.1">
    <property type="nucleotide sequence ID" value="NZ_JAKEIP010000404.1"/>
</dbReference>
<sequence>MAEIEATGLTVGEVEALAVDGLRWLLSVARDAGGDGGIGWPVRPSDDALDPMLYNGTAGVVPVLLEAWRHFGDDSYADAALRAGRGLVEAVERVEDDSLYFGRIGMALVLRALHVCLGDTAAGAAADRAVELVRSRFDGERWGELYELMGGNAGIGLGALLLGAEDLAVRAVEPYARTAEQTRAGVQWQFRPGAPARMHHISHGTLGIVYGLASVGHATGRKDLVELALAGASDVVSRDEAGPDGFLVAHSDPHHRPDVVARYNYGWCHGPSGDAQVFRLLRDLFGDYDLWPALADRCWHTVTHSGVPHRLRPGFWDNNGRCCGTAGVLALACDRIAEQGDSPEFAQLLVADIAAHATRDAEGARWSNVEHRADPSDLEPETGWGMGNAGIVRELLRFVRVVRGGGDTAYAFAWPDQPAPRA</sequence>
<comment type="caution">
    <text evidence="1">The sequence shown here is derived from an EMBL/GenBank/DDBJ whole genome shotgun (WGS) entry which is preliminary data.</text>
</comment>
<dbReference type="EMBL" id="JAKEIP010000404">
    <property type="protein sequence ID" value="MCF1600041.1"/>
    <property type="molecule type" value="Genomic_DNA"/>
</dbReference>
<dbReference type="Proteomes" id="UP001139384">
    <property type="component" value="Unassembled WGS sequence"/>
</dbReference>
<dbReference type="GO" id="GO:0031179">
    <property type="term" value="P:peptide modification"/>
    <property type="evidence" value="ECO:0007669"/>
    <property type="project" value="InterPro"/>
</dbReference>
<evidence type="ECO:0000313" key="2">
    <source>
        <dbReference type="Proteomes" id="UP001139384"/>
    </source>
</evidence>
<evidence type="ECO:0000313" key="1">
    <source>
        <dbReference type="EMBL" id="MCF1600041.1"/>
    </source>
</evidence>
<dbReference type="PRINTS" id="PR01950">
    <property type="entry name" value="LANCSUPER"/>
</dbReference>
<dbReference type="Pfam" id="PF05147">
    <property type="entry name" value="LANC_like"/>
    <property type="match status" value="2"/>
</dbReference>
<accession>A0A9X1TPW0</accession>
<dbReference type="CDD" id="cd04434">
    <property type="entry name" value="LanC_like"/>
    <property type="match status" value="1"/>
</dbReference>
<reference evidence="1" key="1">
    <citation type="submission" date="2022-01" db="EMBL/GenBank/DDBJ databases">
        <title>Draft Genome Sequences of Seven Type Strains of the Genus Streptomyces.</title>
        <authorList>
            <person name="Aziz S."/>
            <person name="Coretto E."/>
            <person name="Chronakova A."/>
            <person name="Sproer C."/>
            <person name="Huber K."/>
            <person name="Nouioui I."/>
            <person name="Gross H."/>
        </authorList>
    </citation>
    <scope>NUCLEOTIDE SEQUENCE</scope>
    <source>
        <strain evidence="1">DSM 103493</strain>
    </source>
</reference>
<dbReference type="InterPro" id="IPR007822">
    <property type="entry name" value="LANC-like"/>
</dbReference>
<name>A0A9X1TPW0_STRM4</name>
<keyword evidence="2" id="KW-1185">Reference proteome</keyword>
<dbReference type="AlphaFoldDB" id="A0A9X1TPW0"/>
<protein>
    <submittedName>
        <fullName evidence="1">Lanthionine synthetase C family protein</fullName>
    </submittedName>
</protein>
<gene>
    <name evidence="1" type="ORF">L0P92_41840</name>
</gene>
<dbReference type="SUPFAM" id="SSF158745">
    <property type="entry name" value="LanC-like"/>
    <property type="match status" value="1"/>
</dbReference>
<dbReference type="SMART" id="SM01260">
    <property type="entry name" value="LANC_like"/>
    <property type="match status" value="1"/>
</dbReference>
<proteinExistence type="predicted"/>